<protein>
    <submittedName>
        <fullName evidence="2">Uncharacterized protein</fullName>
    </submittedName>
</protein>
<feature type="compositionally biased region" description="Basic residues" evidence="1">
    <location>
        <begin position="11"/>
        <end position="38"/>
    </location>
</feature>
<dbReference type="AlphaFoldDB" id="A0A7I8ISS9"/>
<dbReference type="EMBL" id="CACRZD030000005">
    <property type="protein sequence ID" value="CAA6660629.1"/>
    <property type="molecule type" value="Genomic_DNA"/>
</dbReference>
<evidence type="ECO:0000256" key="1">
    <source>
        <dbReference type="SAM" id="MobiDB-lite"/>
    </source>
</evidence>
<gene>
    <name evidence="2" type="ORF">SI7747_05007045</name>
</gene>
<name>A0A7I8ISS9_SPIIN</name>
<organism evidence="2">
    <name type="scientific">Spirodela intermedia</name>
    <name type="common">Intermediate duckweed</name>
    <dbReference type="NCBI Taxonomy" id="51605"/>
    <lineage>
        <taxon>Eukaryota</taxon>
        <taxon>Viridiplantae</taxon>
        <taxon>Streptophyta</taxon>
        <taxon>Embryophyta</taxon>
        <taxon>Tracheophyta</taxon>
        <taxon>Spermatophyta</taxon>
        <taxon>Magnoliopsida</taxon>
        <taxon>Liliopsida</taxon>
        <taxon>Araceae</taxon>
        <taxon>Lemnoideae</taxon>
        <taxon>Spirodela</taxon>
    </lineage>
</organism>
<evidence type="ECO:0000313" key="3">
    <source>
        <dbReference type="Proteomes" id="UP001189122"/>
    </source>
</evidence>
<sequence>MSNARETSGRSPRRPGRRPRRRRRSGRRRPPPRRRRFPCRPPGHSRPGCRRRRPWHRAWRKAWRCSRRCRWPRQ</sequence>
<proteinExistence type="predicted"/>
<feature type="region of interest" description="Disordered" evidence="1">
    <location>
        <begin position="1"/>
        <end position="55"/>
    </location>
</feature>
<dbReference type="EMBL" id="LR743592">
    <property type="protein sequence ID" value="CAA2620876.1"/>
    <property type="molecule type" value="Genomic_DNA"/>
</dbReference>
<reference evidence="2 3" key="1">
    <citation type="submission" date="2019-12" db="EMBL/GenBank/DDBJ databases">
        <authorList>
            <person name="Scholz U."/>
            <person name="Mascher M."/>
            <person name="Fiebig A."/>
        </authorList>
    </citation>
    <scope>NUCLEOTIDE SEQUENCE</scope>
</reference>
<keyword evidence="3" id="KW-1185">Reference proteome</keyword>
<evidence type="ECO:0000313" key="2">
    <source>
        <dbReference type="EMBL" id="CAA2620876.1"/>
    </source>
</evidence>
<accession>A0A7I8ISS9</accession>
<dbReference type="Proteomes" id="UP001189122">
    <property type="component" value="Unassembled WGS sequence"/>
</dbReference>